<dbReference type="PANTHER" id="PTHR30146">
    <property type="entry name" value="LACI-RELATED TRANSCRIPTIONAL REPRESSOR"/>
    <property type="match status" value="1"/>
</dbReference>
<feature type="domain" description="HTH lacI-type" evidence="4">
    <location>
        <begin position="2"/>
        <end position="56"/>
    </location>
</feature>
<dbReference type="SUPFAM" id="SSF47413">
    <property type="entry name" value="lambda repressor-like DNA-binding domains"/>
    <property type="match status" value="1"/>
</dbReference>
<dbReference type="SMART" id="SM00354">
    <property type="entry name" value="HTH_LACI"/>
    <property type="match status" value="1"/>
</dbReference>
<dbReference type="STRING" id="157838.AN964_22585"/>
<evidence type="ECO:0000259" key="4">
    <source>
        <dbReference type="PROSITE" id="PS50932"/>
    </source>
</evidence>
<keyword evidence="6" id="KW-1185">Reference proteome</keyword>
<dbReference type="GO" id="GO:0003700">
    <property type="term" value="F:DNA-binding transcription factor activity"/>
    <property type="evidence" value="ECO:0007669"/>
    <property type="project" value="TreeGrafter"/>
</dbReference>
<dbReference type="InterPro" id="IPR028082">
    <property type="entry name" value="Peripla_BP_I"/>
</dbReference>
<dbReference type="PRINTS" id="PR00036">
    <property type="entry name" value="HTHLACI"/>
</dbReference>
<dbReference type="InterPro" id="IPR001761">
    <property type="entry name" value="Peripla_BP/Lac1_sug-bd_dom"/>
</dbReference>
<dbReference type="Gene3D" id="1.10.260.40">
    <property type="entry name" value="lambda repressor-like DNA-binding domains"/>
    <property type="match status" value="1"/>
</dbReference>
<dbReference type="Pfam" id="PF00532">
    <property type="entry name" value="Peripla_BP_1"/>
    <property type="match status" value="1"/>
</dbReference>
<reference evidence="5 6" key="1">
    <citation type="submission" date="2015-09" db="EMBL/GenBank/DDBJ databases">
        <title>Genome sequencing project for genomic taxonomy and phylogenomics of Bacillus-like bacteria.</title>
        <authorList>
            <person name="Liu B."/>
            <person name="Wang J."/>
            <person name="Zhu Y."/>
            <person name="Liu G."/>
            <person name="Chen Q."/>
            <person name="Chen Z."/>
            <person name="Lan J."/>
            <person name="Che J."/>
            <person name="Ge C."/>
            <person name="Shi H."/>
            <person name="Pan Z."/>
            <person name="Liu X."/>
        </authorList>
    </citation>
    <scope>NUCLEOTIDE SEQUENCE [LARGE SCALE GENOMIC DNA]</scope>
    <source>
        <strain evidence="5 6">LMG 18435</strain>
    </source>
</reference>
<evidence type="ECO:0000256" key="2">
    <source>
        <dbReference type="ARBA" id="ARBA00023125"/>
    </source>
</evidence>
<dbReference type="Pfam" id="PF00356">
    <property type="entry name" value="LacI"/>
    <property type="match status" value="1"/>
</dbReference>
<dbReference type="InterPro" id="IPR010982">
    <property type="entry name" value="Lambda_DNA-bd_dom_sf"/>
</dbReference>
<dbReference type="PROSITE" id="PS00356">
    <property type="entry name" value="HTH_LACI_1"/>
    <property type="match status" value="1"/>
</dbReference>
<evidence type="ECO:0000313" key="5">
    <source>
        <dbReference type="EMBL" id="KQL50449.1"/>
    </source>
</evidence>
<dbReference type="SUPFAM" id="SSF53822">
    <property type="entry name" value="Periplasmic binding protein-like I"/>
    <property type="match status" value="1"/>
</dbReference>
<dbReference type="PROSITE" id="PS50932">
    <property type="entry name" value="HTH_LACI_2"/>
    <property type="match status" value="1"/>
</dbReference>
<dbReference type="CDD" id="cd01392">
    <property type="entry name" value="HTH_LacI"/>
    <property type="match status" value="1"/>
</dbReference>
<dbReference type="InterPro" id="IPR000843">
    <property type="entry name" value="HTH_LacI"/>
</dbReference>
<dbReference type="Gene3D" id="3.40.50.2300">
    <property type="match status" value="2"/>
</dbReference>
<evidence type="ECO:0000256" key="3">
    <source>
        <dbReference type="ARBA" id="ARBA00023163"/>
    </source>
</evidence>
<dbReference type="PATRIC" id="fig|157838.3.peg.4953"/>
<keyword evidence="1" id="KW-0805">Transcription regulation</keyword>
<sequence length="319" mass="36412">MTNIKELAKMAGVSVTTVSRVLNNHPYVSIEKRKAVLEAIEKSNYQKNINAVHLSTGRTQLIGVVLPFSDHPYFALLLKGIAKKALENNYKLVLFQTEYLESRELEALQMLKQKQIDSLIICSRACDLSVIEEHLLFGPIVLCENIKSEKISTTFVNHYKIFQEALEYLYQKGHREIGYCIGRLTGTSSYKRERAYRDFLEKYGLPYHSEYIMDKCLYFEDGEKVINQIKQMDTPPTALLVTNDQVAAGIVICCQKQHISIPDEISIIGFDNEPIAKMMNITSIEIPLVEMGMNLFLQAVSSDISNKEWSVKLMERETV</sequence>
<gene>
    <name evidence="5" type="ORF">AN964_22585</name>
</gene>
<dbReference type="Proteomes" id="UP000051888">
    <property type="component" value="Unassembled WGS sequence"/>
</dbReference>
<name>A0A0Q3TA89_9BACI</name>
<organism evidence="5 6">
    <name type="scientific">Heyndrickxia shackletonii</name>
    <dbReference type="NCBI Taxonomy" id="157838"/>
    <lineage>
        <taxon>Bacteria</taxon>
        <taxon>Bacillati</taxon>
        <taxon>Bacillota</taxon>
        <taxon>Bacilli</taxon>
        <taxon>Bacillales</taxon>
        <taxon>Bacillaceae</taxon>
        <taxon>Heyndrickxia</taxon>
    </lineage>
</organism>
<dbReference type="RefSeq" id="WP_055742057.1">
    <property type="nucleotide sequence ID" value="NZ_JAAIWL010000036.1"/>
</dbReference>
<keyword evidence="3" id="KW-0804">Transcription</keyword>
<comment type="caution">
    <text evidence="5">The sequence shown here is derived from an EMBL/GenBank/DDBJ whole genome shotgun (WGS) entry which is preliminary data.</text>
</comment>
<evidence type="ECO:0000256" key="1">
    <source>
        <dbReference type="ARBA" id="ARBA00023015"/>
    </source>
</evidence>
<dbReference type="AlphaFoldDB" id="A0A0Q3TA89"/>
<dbReference type="PANTHER" id="PTHR30146:SF105">
    <property type="entry name" value="CATABOLITE CONTROL PROTEIN B"/>
    <property type="match status" value="1"/>
</dbReference>
<proteinExistence type="predicted"/>
<dbReference type="GO" id="GO:0000976">
    <property type="term" value="F:transcription cis-regulatory region binding"/>
    <property type="evidence" value="ECO:0007669"/>
    <property type="project" value="TreeGrafter"/>
</dbReference>
<accession>A0A0Q3TA89</accession>
<dbReference type="EMBL" id="LJJC01000015">
    <property type="protein sequence ID" value="KQL50449.1"/>
    <property type="molecule type" value="Genomic_DNA"/>
</dbReference>
<keyword evidence="2" id="KW-0238">DNA-binding</keyword>
<protein>
    <submittedName>
        <fullName evidence="5">LacI family transcriptional regulator</fullName>
    </submittedName>
</protein>
<evidence type="ECO:0000313" key="6">
    <source>
        <dbReference type="Proteomes" id="UP000051888"/>
    </source>
</evidence>
<dbReference type="CDD" id="cd06286">
    <property type="entry name" value="PBP1_CcpB-like"/>
    <property type="match status" value="1"/>
</dbReference>
<dbReference type="OrthoDB" id="9798934at2"/>